<proteinExistence type="inferred from homology"/>
<dbReference type="InterPro" id="IPR013766">
    <property type="entry name" value="Thioredoxin_domain"/>
</dbReference>
<protein>
    <submittedName>
        <fullName evidence="5">Thioredoxin-domain-containing protein</fullName>
    </submittedName>
</protein>
<dbReference type="Pfam" id="PF00085">
    <property type="entry name" value="Thioredoxin"/>
    <property type="match status" value="1"/>
</dbReference>
<keyword evidence="6" id="KW-1185">Reference proteome</keyword>
<dbReference type="PROSITE" id="PS51352">
    <property type="entry name" value="THIOREDOXIN_2"/>
    <property type="match status" value="1"/>
</dbReference>
<dbReference type="AlphaFoldDB" id="A0A6A5KL10"/>
<dbReference type="PANTHER" id="PTHR46115">
    <property type="entry name" value="THIOREDOXIN-LIKE PROTEIN 1"/>
    <property type="match status" value="1"/>
</dbReference>
<gene>
    <name evidence="5" type="ORF">BDW02DRAFT_587355</name>
</gene>
<dbReference type="InterPro" id="IPR036249">
    <property type="entry name" value="Thioredoxin-like_sf"/>
</dbReference>
<dbReference type="Gene3D" id="3.40.30.10">
    <property type="entry name" value="Glutaredoxin"/>
    <property type="match status" value="1"/>
</dbReference>
<feature type="region of interest" description="Disordered" evidence="3">
    <location>
        <begin position="111"/>
        <end position="141"/>
    </location>
</feature>
<feature type="domain" description="Thioredoxin" evidence="4">
    <location>
        <begin position="1"/>
        <end position="110"/>
    </location>
</feature>
<evidence type="ECO:0000313" key="6">
    <source>
        <dbReference type="Proteomes" id="UP000800040"/>
    </source>
</evidence>
<evidence type="ECO:0000259" key="4">
    <source>
        <dbReference type="PROSITE" id="PS51352"/>
    </source>
</evidence>
<dbReference type="EMBL" id="ML975272">
    <property type="protein sequence ID" value="KAF1836549.1"/>
    <property type="molecule type" value="Genomic_DNA"/>
</dbReference>
<organism evidence="5 6">
    <name type="scientific">Decorospora gaudefroyi</name>
    <dbReference type="NCBI Taxonomy" id="184978"/>
    <lineage>
        <taxon>Eukaryota</taxon>
        <taxon>Fungi</taxon>
        <taxon>Dikarya</taxon>
        <taxon>Ascomycota</taxon>
        <taxon>Pezizomycotina</taxon>
        <taxon>Dothideomycetes</taxon>
        <taxon>Pleosporomycetidae</taxon>
        <taxon>Pleosporales</taxon>
        <taxon>Pleosporineae</taxon>
        <taxon>Pleosporaceae</taxon>
        <taxon>Decorospora</taxon>
    </lineage>
</organism>
<comment type="similarity">
    <text evidence="1">Belongs to the thioredoxin family.</text>
</comment>
<reference evidence="5" key="1">
    <citation type="submission" date="2020-01" db="EMBL/GenBank/DDBJ databases">
        <authorList>
            <consortium name="DOE Joint Genome Institute"/>
            <person name="Haridas S."/>
            <person name="Albert R."/>
            <person name="Binder M."/>
            <person name="Bloem J."/>
            <person name="Labutti K."/>
            <person name="Salamov A."/>
            <person name="Andreopoulos B."/>
            <person name="Baker S.E."/>
            <person name="Barry K."/>
            <person name="Bills G."/>
            <person name="Bluhm B.H."/>
            <person name="Cannon C."/>
            <person name="Castanera R."/>
            <person name="Culley D.E."/>
            <person name="Daum C."/>
            <person name="Ezra D."/>
            <person name="Gonzalez J.B."/>
            <person name="Henrissat B."/>
            <person name="Kuo A."/>
            <person name="Liang C."/>
            <person name="Lipzen A."/>
            <person name="Lutzoni F."/>
            <person name="Magnuson J."/>
            <person name="Mondo S."/>
            <person name="Nolan M."/>
            <person name="Ohm R."/>
            <person name="Pangilinan J."/>
            <person name="Park H.-J."/>
            <person name="Ramirez L."/>
            <person name="Alfaro M."/>
            <person name="Sun H."/>
            <person name="Tritt A."/>
            <person name="Yoshinaga Y."/>
            <person name="Zwiers L.-H."/>
            <person name="Turgeon B.G."/>
            <person name="Goodwin S.B."/>
            <person name="Spatafora J.W."/>
            <person name="Crous P.W."/>
            <person name="Grigoriev I.V."/>
        </authorList>
    </citation>
    <scope>NUCLEOTIDE SEQUENCE</scope>
    <source>
        <strain evidence="5">P77</strain>
    </source>
</reference>
<evidence type="ECO:0000256" key="2">
    <source>
        <dbReference type="ARBA" id="ARBA00023157"/>
    </source>
</evidence>
<dbReference type="SUPFAM" id="SSF52833">
    <property type="entry name" value="Thioredoxin-like"/>
    <property type="match status" value="1"/>
</dbReference>
<keyword evidence="2" id="KW-1015">Disulfide bond</keyword>
<dbReference type="PROSITE" id="PS00194">
    <property type="entry name" value="THIOREDOXIN_1"/>
    <property type="match status" value="1"/>
</dbReference>
<evidence type="ECO:0000313" key="5">
    <source>
        <dbReference type="EMBL" id="KAF1836549.1"/>
    </source>
</evidence>
<name>A0A6A5KL10_9PLEO</name>
<dbReference type="CDD" id="cd02947">
    <property type="entry name" value="TRX_family"/>
    <property type="match status" value="1"/>
</dbReference>
<feature type="compositionally biased region" description="Low complexity" evidence="3">
    <location>
        <begin position="112"/>
        <end position="125"/>
    </location>
</feature>
<dbReference type="InterPro" id="IPR017937">
    <property type="entry name" value="Thioredoxin_CS"/>
</dbReference>
<dbReference type="OrthoDB" id="19690at2759"/>
<dbReference type="PRINTS" id="PR00421">
    <property type="entry name" value="THIOREDOXIN"/>
</dbReference>
<sequence>MSGKIIPVTSSAHFSQLLAQSTYTIVDFYADWCGPCKAIAPVFQSLAEKETKAGKMQFVKVDVDSQQEVARKYGVSAMPTFLVIKSAAVVDTIRGANPSALTAAVRKASNDATSGPAASSAAFSSKGRTLGSASEPSRPVRDSPFANLQRMVLGNGGLSDVLVRFAALYFVTLFAFDAYKAAEESAFNVRARR</sequence>
<evidence type="ECO:0000256" key="3">
    <source>
        <dbReference type="SAM" id="MobiDB-lite"/>
    </source>
</evidence>
<evidence type="ECO:0000256" key="1">
    <source>
        <dbReference type="ARBA" id="ARBA00008987"/>
    </source>
</evidence>
<dbReference type="Proteomes" id="UP000800040">
    <property type="component" value="Unassembled WGS sequence"/>
</dbReference>
<accession>A0A6A5KL10</accession>